<dbReference type="Gene3D" id="3.40.960.10">
    <property type="entry name" value="VSR Endonuclease"/>
    <property type="match status" value="1"/>
</dbReference>
<gene>
    <name evidence="2" type="ORF">SAMN05444351_2661</name>
</gene>
<dbReference type="Proteomes" id="UP000184471">
    <property type="component" value="Unassembled WGS sequence"/>
</dbReference>
<evidence type="ECO:0000313" key="3">
    <source>
        <dbReference type="Proteomes" id="UP000184471"/>
    </source>
</evidence>
<feature type="domain" description="DUF559" evidence="1">
    <location>
        <begin position="222"/>
        <end position="285"/>
    </location>
</feature>
<dbReference type="InterPro" id="IPR007569">
    <property type="entry name" value="DUF559"/>
</dbReference>
<dbReference type="Pfam" id="PF04480">
    <property type="entry name" value="DUF559"/>
    <property type="match status" value="1"/>
</dbReference>
<dbReference type="OrthoDB" id="3173471at2"/>
<sequence length="291" mass="31723">MTTHRRLLPGVFVGSHAIAEGLLTRKQLRTRSYRRLVQGVYADPGLPVDHGLRCRGAALVLPDGCAIGGHSAAAWYGAPFARAGDPVTVLCPEAIRWRGPRGVAVHHTTLLPEDVRLVDDVPVATATRTAWDVMALEPLTTAVAALDAMVRAEHLTREDLFGMAERGAGRWGVSKVRRAAPLVDPSAESPQESRLRVCLVLAGLTPVPQYEIEHHGRFVARVDLAFPEARLAIEYDGAHHFEDDQMAKDDDRLDRLRAAGWRVIRVTAADMRDLDALLARIRAALAAGEGQ</sequence>
<dbReference type="InterPro" id="IPR011335">
    <property type="entry name" value="Restrct_endonuc-II-like"/>
</dbReference>
<name>A0A1M5JV34_9ACTN</name>
<keyword evidence="3" id="KW-1185">Reference proteome</keyword>
<dbReference type="EMBL" id="FQVX01000002">
    <property type="protein sequence ID" value="SHG44416.1"/>
    <property type="molecule type" value="Genomic_DNA"/>
</dbReference>
<dbReference type="RefSeq" id="WP_073420523.1">
    <property type="nucleotide sequence ID" value="NZ_FQVX01000002.1"/>
</dbReference>
<accession>A0A1M5JV34</accession>
<protein>
    <recommendedName>
        <fullName evidence="1">DUF559 domain-containing protein</fullName>
    </recommendedName>
</protein>
<reference evidence="2 3" key="1">
    <citation type="submission" date="2016-11" db="EMBL/GenBank/DDBJ databases">
        <authorList>
            <person name="Jaros S."/>
            <person name="Januszkiewicz K."/>
            <person name="Wedrychowicz H."/>
        </authorList>
    </citation>
    <scope>NUCLEOTIDE SEQUENCE [LARGE SCALE GENOMIC DNA]</scope>
    <source>
        <strain evidence="2 3">DSM 45408</strain>
    </source>
</reference>
<dbReference type="STRING" id="1070870.SAMN05444351_2661"/>
<organism evidence="2 3">
    <name type="scientific">Geodermatophilus nigrescens</name>
    <dbReference type="NCBI Taxonomy" id="1070870"/>
    <lineage>
        <taxon>Bacteria</taxon>
        <taxon>Bacillati</taxon>
        <taxon>Actinomycetota</taxon>
        <taxon>Actinomycetes</taxon>
        <taxon>Geodermatophilales</taxon>
        <taxon>Geodermatophilaceae</taxon>
        <taxon>Geodermatophilus</taxon>
    </lineage>
</organism>
<proteinExistence type="predicted"/>
<evidence type="ECO:0000259" key="1">
    <source>
        <dbReference type="Pfam" id="PF04480"/>
    </source>
</evidence>
<dbReference type="AlphaFoldDB" id="A0A1M5JV34"/>
<dbReference type="SUPFAM" id="SSF52980">
    <property type="entry name" value="Restriction endonuclease-like"/>
    <property type="match status" value="1"/>
</dbReference>
<evidence type="ECO:0000313" key="2">
    <source>
        <dbReference type="EMBL" id="SHG44416.1"/>
    </source>
</evidence>